<reference evidence="2" key="1">
    <citation type="journal article" date="2021" name="PeerJ">
        <title>Extensive microbial diversity within the chicken gut microbiome revealed by metagenomics and culture.</title>
        <authorList>
            <person name="Gilroy R."/>
            <person name="Ravi A."/>
            <person name="Getino M."/>
            <person name="Pursley I."/>
            <person name="Horton D.L."/>
            <person name="Alikhan N.F."/>
            <person name="Baker D."/>
            <person name="Gharbi K."/>
            <person name="Hall N."/>
            <person name="Watson M."/>
            <person name="Adriaenssens E.M."/>
            <person name="Foster-Nyarko E."/>
            <person name="Jarju S."/>
            <person name="Secka A."/>
            <person name="Antonio M."/>
            <person name="Oren A."/>
            <person name="Chaudhuri R.R."/>
            <person name="La Ragione R."/>
            <person name="Hildebrand F."/>
            <person name="Pallen M.J."/>
        </authorList>
    </citation>
    <scope>NUCLEOTIDE SEQUENCE</scope>
    <source>
        <strain evidence="2">ChiBcolR8-3208</strain>
    </source>
</reference>
<dbReference type="AlphaFoldDB" id="A0A9D2LYC3"/>
<dbReference type="Gene3D" id="3.20.20.150">
    <property type="entry name" value="Divalent-metal-dependent TIM barrel enzymes"/>
    <property type="match status" value="1"/>
</dbReference>
<dbReference type="Proteomes" id="UP000824214">
    <property type="component" value="Unassembled WGS sequence"/>
</dbReference>
<evidence type="ECO:0000313" key="3">
    <source>
        <dbReference type="Proteomes" id="UP000824214"/>
    </source>
</evidence>
<sequence length="254" mass="27759">MAQVKTGLVSVTFRQKSVEEIVALTAEAGLSGVEWGGDVHVPPGDKETARRAAQLTRQAGLEVLSYGSYYRCQPGEDFTPVLESALALGAPLVRVWAGTKPWEEASPQEREALAVQLGQAVDQAAAAGLALGLEYHRGTATQTKEGARALLEAVGRPGLTTYWQPNPDISQGEQLAEIDALLPWISTVHVFTWTGANVRHPLEAGAARWEEYLTHLAPAQKERCLLLEFVQEDSEEAFRRDARTLRAWASRFSK</sequence>
<comment type="caution">
    <text evidence="2">The sequence shown here is derived from an EMBL/GenBank/DDBJ whole genome shotgun (WGS) entry which is preliminary data.</text>
</comment>
<gene>
    <name evidence="2" type="ORF">H9942_04840</name>
</gene>
<keyword evidence="2" id="KW-0413">Isomerase</keyword>
<protein>
    <submittedName>
        <fullName evidence="2">Sugar phosphate isomerase/epimerase</fullName>
    </submittedName>
</protein>
<dbReference type="InterPro" id="IPR050312">
    <property type="entry name" value="IolE/XylAMocC-like"/>
</dbReference>
<evidence type="ECO:0000259" key="1">
    <source>
        <dbReference type="Pfam" id="PF01261"/>
    </source>
</evidence>
<organism evidence="2 3">
    <name type="scientific">Candidatus Acutalibacter ornithocaccae</name>
    <dbReference type="NCBI Taxonomy" id="2838416"/>
    <lineage>
        <taxon>Bacteria</taxon>
        <taxon>Bacillati</taxon>
        <taxon>Bacillota</taxon>
        <taxon>Clostridia</taxon>
        <taxon>Eubacteriales</taxon>
        <taxon>Acutalibacteraceae</taxon>
        <taxon>Acutalibacter</taxon>
    </lineage>
</organism>
<reference evidence="2" key="2">
    <citation type="submission" date="2021-04" db="EMBL/GenBank/DDBJ databases">
        <authorList>
            <person name="Gilroy R."/>
        </authorList>
    </citation>
    <scope>NUCLEOTIDE SEQUENCE</scope>
    <source>
        <strain evidence="2">ChiBcolR8-3208</strain>
    </source>
</reference>
<dbReference type="GO" id="GO:0016853">
    <property type="term" value="F:isomerase activity"/>
    <property type="evidence" value="ECO:0007669"/>
    <property type="project" value="UniProtKB-KW"/>
</dbReference>
<dbReference type="SUPFAM" id="SSF51658">
    <property type="entry name" value="Xylose isomerase-like"/>
    <property type="match status" value="1"/>
</dbReference>
<dbReference type="EMBL" id="DWXZ01000100">
    <property type="protein sequence ID" value="HJB37381.1"/>
    <property type="molecule type" value="Genomic_DNA"/>
</dbReference>
<name>A0A9D2LYC3_9FIRM</name>
<proteinExistence type="predicted"/>
<dbReference type="InterPro" id="IPR036237">
    <property type="entry name" value="Xyl_isomerase-like_sf"/>
</dbReference>
<dbReference type="PANTHER" id="PTHR12110:SF41">
    <property type="entry name" value="INOSOSE DEHYDRATASE"/>
    <property type="match status" value="1"/>
</dbReference>
<dbReference type="InterPro" id="IPR013022">
    <property type="entry name" value="Xyl_isomerase-like_TIM-brl"/>
</dbReference>
<dbReference type="PANTHER" id="PTHR12110">
    <property type="entry name" value="HYDROXYPYRUVATE ISOMERASE"/>
    <property type="match status" value="1"/>
</dbReference>
<evidence type="ECO:0000313" key="2">
    <source>
        <dbReference type="EMBL" id="HJB37381.1"/>
    </source>
</evidence>
<accession>A0A9D2LYC3</accession>
<feature type="domain" description="Xylose isomerase-like TIM barrel" evidence="1">
    <location>
        <begin position="23"/>
        <end position="247"/>
    </location>
</feature>
<dbReference type="Pfam" id="PF01261">
    <property type="entry name" value="AP_endonuc_2"/>
    <property type="match status" value="1"/>
</dbReference>